<dbReference type="EMBL" id="CAEZSE010000022">
    <property type="protein sequence ID" value="CAB4530876.1"/>
    <property type="molecule type" value="Genomic_DNA"/>
</dbReference>
<evidence type="ECO:0000256" key="1">
    <source>
        <dbReference type="SAM" id="Phobius"/>
    </source>
</evidence>
<keyword evidence="1" id="KW-1133">Transmembrane helix</keyword>
<evidence type="ECO:0000313" key="2">
    <source>
        <dbReference type="EMBL" id="CAB4530876.1"/>
    </source>
</evidence>
<proteinExistence type="predicted"/>
<evidence type="ECO:0000313" key="3">
    <source>
        <dbReference type="EMBL" id="CAB5003137.1"/>
    </source>
</evidence>
<dbReference type="EMBL" id="CAFBOV010000191">
    <property type="protein sequence ID" value="CAB5003137.1"/>
    <property type="molecule type" value="Genomic_DNA"/>
</dbReference>
<sequence>MKADDFVDFKKLKDSQDGVVTAFVVGLLMTFIVCAGLGVDGGRLVAARLTLADHAENGARLAAQELTSLRTGSPKIDQQAAYRSALRYLNDNNLTGDISTSTNSVSVTVSQSVEMSILKLFGAKDHLISVTRRVEPRDQ</sequence>
<protein>
    <submittedName>
        <fullName evidence="2">Unannotated protein</fullName>
    </submittedName>
</protein>
<accession>A0A6J6AWT5</accession>
<dbReference type="AlphaFoldDB" id="A0A6J6AWT5"/>
<keyword evidence="1" id="KW-0812">Transmembrane</keyword>
<gene>
    <name evidence="2" type="ORF">UFOPK1353_00235</name>
    <name evidence="3" type="ORF">UFOPK4020_00944</name>
</gene>
<reference evidence="2" key="1">
    <citation type="submission" date="2020-05" db="EMBL/GenBank/DDBJ databases">
        <authorList>
            <person name="Chiriac C."/>
            <person name="Salcher M."/>
            <person name="Ghai R."/>
            <person name="Kavagutti S V."/>
        </authorList>
    </citation>
    <scope>NUCLEOTIDE SEQUENCE</scope>
</reference>
<organism evidence="2">
    <name type="scientific">freshwater metagenome</name>
    <dbReference type="NCBI Taxonomy" id="449393"/>
    <lineage>
        <taxon>unclassified sequences</taxon>
        <taxon>metagenomes</taxon>
        <taxon>ecological metagenomes</taxon>
    </lineage>
</organism>
<keyword evidence="1" id="KW-0472">Membrane</keyword>
<name>A0A6J6AWT5_9ZZZZ</name>
<feature type="transmembrane region" description="Helical" evidence="1">
    <location>
        <begin position="20"/>
        <end position="39"/>
    </location>
</feature>